<evidence type="ECO:0000256" key="5">
    <source>
        <dbReference type="ARBA" id="ARBA00022842"/>
    </source>
</evidence>
<dbReference type="Gene3D" id="3.30.310.50">
    <property type="entry name" value="Alpha-D-phosphohexomutase, C-terminal domain"/>
    <property type="match status" value="1"/>
</dbReference>
<dbReference type="InterPro" id="IPR005841">
    <property type="entry name" value="Alpha-D-phosphohexomutase_SF"/>
</dbReference>
<sequence length="450" mass="48047">MTQRILSISGLRGVIGDGLSPEYVMQFASALGTMAQGGTVVLSRDGRSTGMMVYHAVLSALVAAGCKVIDAGIATTPTCGVLIDHYKAAGGLQITASHNPVQWNGLKPFSPQGSVFNAKLGAELIKIMESKEFTRCSWDQLGTIETLENAAAPHIERVLKLVNVEAIKSKKFKVVLDCNHGSGAVATPQLLEQKLGCEVHVIGGVADGQFEHLPEPTKENLIALCDIVQQQNADVGFAQDPDADRLAIIDNNGCYIGEELTLALAVDHVLSKTPGPVVVNGSTSRVTADIAQKYGCNFHRSFVGEANVVAKMNEVNAIIGGEGNGGVIEPKVGFVRDSFVSMAYVLDGLAERDLPLSEWAESLPQYTIVKNKITCPREKVEVACEALQSAYADATATPGDGLRLDWEDRWVQVRASNTEPIIRIIAEAPDTNKAEALCTEAVEIVKQAVQ</sequence>
<evidence type="ECO:0000256" key="1">
    <source>
        <dbReference type="ARBA" id="ARBA00001946"/>
    </source>
</evidence>
<comment type="similarity">
    <text evidence="2">Belongs to the phosphohexose mutase family.</text>
</comment>
<dbReference type="SUPFAM" id="SSF55957">
    <property type="entry name" value="Phosphoglucomutase, C-terminal domain"/>
    <property type="match status" value="1"/>
</dbReference>
<dbReference type="InterPro" id="IPR024086">
    <property type="entry name" value="GlmM_arc-type"/>
</dbReference>
<dbReference type="Pfam" id="PF02880">
    <property type="entry name" value="PGM_PMM_III"/>
    <property type="match status" value="1"/>
</dbReference>
<dbReference type="GO" id="GO:0005829">
    <property type="term" value="C:cytosol"/>
    <property type="evidence" value="ECO:0007669"/>
    <property type="project" value="TreeGrafter"/>
</dbReference>
<dbReference type="EMBL" id="UOGL01000120">
    <property type="protein sequence ID" value="VAX37430.1"/>
    <property type="molecule type" value="Genomic_DNA"/>
</dbReference>
<dbReference type="GO" id="GO:0000287">
    <property type="term" value="F:magnesium ion binding"/>
    <property type="evidence" value="ECO:0007669"/>
    <property type="project" value="InterPro"/>
</dbReference>
<reference evidence="11" key="1">
    <citation type="submission" date="2018-06" db="EMBL/GenBank/DDBJ databases">
        <authorList>
            <person name="Zhirakovskaya E."/>
        </authorList>
    </citation>
    <scope>NUCLEOTIDE SEQUENCE</scope>
</reference>
<evidence type="ECO:0000259" key="7">
    <source>
        <dbReference type="Pfam" id="PF00408"/>
    </source>
</evidence>
<dbReference type="PRINTS" id="PR00509">
    <property type="entry name" value="PGMPMM"/>
</dbReference>
<evidence type="ECO:0000256" key="4">
    <source>
        <dbReference type="ARBA" id="ARBA00022723"/>
    </source>
</evidence>
<dbReference type="InterPro" id="IPR005844">
    <property type="entry name" value="A-D-PHexomutase_a/b/a-I"/>
</dbReference>
<dbReference type="Pfam" id="PF02878">
    <property type="entry name" value="PGM_PMM_I"/>
    <property type="match status" value="1"/>
</dbReference>
<dbReference type="PROSITE" id="PS00710">
    <property type="entry name" value="PGM_PMM"/>
    <property type="match status" value="1"/>
</dbReference>
<dbReference type="SUPFAM" id="SSF53738">
    <property type="entry name" value="Phosphoglucomutase, first 3 domains"/>
    <property type="match status" value="3"/>
</dbReference>
<dbReference type="EC" id="5.4.2.10" evidence="11"/>
<dbReference type="InterPro" id="IPR016066">
    <property type="entry name" value="A-D-PHexomutase_CS"/>
</dbReference>
<dbReference type="InterPro" id="IPR016055">
    <property type="entry name" value="A-D-PHexomutase_a/b/a-I/II/III"/>
</dbReference>
<evidence type="ECO:0000256" key="2">
    <source>
        <dbReference type="ARBA" id="ARBA00010231"/>
    </source>
</evidence>
<dbReference type="GO" id="GO:0004615">
    <property type="term" value="F:phosphomannomutase activity"/>
    <property type="evidence" value="ECO:0007669"/>
    <property type="project" value="UniProtKB-EC"/>
</dbReference>
<gene>
    <name evidence="11" type="ORF">MNBD_PLANCTO02-535</name>
</gene>
<evidence type="ECO:0000259" key="10">
    <source>
        <dbReference type="Pfam" id="PF02880"/>
    </source>
</evidence>
<feature type="domain" description="Alpha-D-phosphohexomutase alpha/beta/alpha" evidence="9">
    <location>
        <begin position="153"/>
        <end position="253"/>
    </location>
</feature>
<keyword evidence="3" id="KW-0597">Phosphoprotein</keyword>
<evidence type="ECO:0000256" key="6">
    <source>
        <dbReference type="ARBA" id="ARBA00023235"/>
    </source>
</evidence>
<evidence type="ECO:0000256" key="3">
    <source>
        <dbReference type="ARBA" id="ARBA00022553"/>
    </source>
</evidence>
<dbReference type="PANTHER" id="PTHR42946">
    <property type="entry name" value="PHOSPHOHEXOSE MUTASE"/>
    <property type="match status" value="1"/>
</dbReference>
<dbReference type="GO" id="GO:0005975">
    <property type="term" value="P:carbohydrate metabolic process"/>
    <property type="evidence" value="ECO:0007669"/>
    <property type="project" value="InterPro"/>
</dbReference>
<dbReference type="EC" id="5.4.2.8" evidence="11"/>
<dbReference type="NCBIfam" id="TIGR03990">
    <property type="entry name" value="Arch_GlmM"/>
    <property type="match status" value="1"/>
</dbReference>
<dbReference type="InterPro" id="IPR050060">
    <property type="entry name" value="Phosphoglucosamine_mutase"/>
</dbReference>
<dbReference type="InterPro" id="IPR005846">
    <property type="entry name" value="A-D-PHexomutase_a/b/a-III"/>
</dbReference>
<keyword evidence="6 11" id="KW-0413">Isomerase</keyword>
<feature type="domain" description="Alpha-D-phosphohexomutase C-terminal" evidence="7">
    <location>
        <begin position="398"/>
        <end position="443"/>
    </location>
</feature>
<feature type="domain" description="Alpha-D-phosphohexomutase alpha/beta/alpha" evidence="10">
    <location>
        <begin position="261"/>
        <end position="364"/>
    </location>
</feature>
<dbReference type="Gene3D" id="3.40.120.10">
    <property type="entry name" value="Alpha-D-Glucose-1,6-Bisphosphate, subunit A, domain 3"/>
    <property type="match status" value="3"/>
</dbReference>
<evidence type="ECO:0000259" key="8">
    <source>
        <dbReference type="Pfam" id="PF02878"/>
    </source>
</evidence>
<comment type="cofactor">
    <cofactor evidence="1">
        <name>Mg(2+)</name>
        <dbReference type="ChEBI" id="CHEBI:18420"/>
    </cofactor>
</comment>
<dbReference type="GO" id="GO:0008966">
    <property type="term" value="F:phosphoglucosamine mutase activity"/>
    <property type="evidence" value="ECO:0007669"/>
    <property type="project" value="UniProtKB-EC"/>
</dbReference>
<dbReference type="Pfam" id="PF02879">
    <property type="entry name" value="PGM_PMM_II"/>
    <property type="match status" value="1"/>
</dbReference>
<dbReference type="AlphaFoldDB" id="A0A3B1DQX0"/>
<organism evidence="11">
    <name type="scientific">hydrothermal vent metagenome</name>
    <dbReference type="NCBI Taxonomy" id="652676"/>
    <lineage>
        <taxon>unclassified sequences</taxon>
        <taxon>metagenomes</taxon>
        <taxon>ecological metagenomes</taxon>
    </lineage>
</organism>
<accession>A0A3B1DQX0</accession>
<keyword evidence="4" id="KW-0479">Metal-binding</keyword>
<dbReference type="GO" id="GO:0009252">
    <property type="term" value="P:peptidoglycan biosynthetic process"/>
    <property type="evidence" value="ECO:0007669"/>
    <property type="project" value="TreeGrafter"/>
</dbReference>
<dbReference type="InterPro" id="IPR036900">
    <property type="entry name" value="A-D-PHexomutase_C_sf"/>
</dbReference>
<dbReference type="Pfam" id="PF00408">
    <property type="entry name" value="PGM_PMM_IV"/>
    <property type="match status" value="1"/>
</dbReference>
<dbReference type="InterPro" id="IPR005843">
    <property type="entry name" value="A-D-PHexomutase_C"/>
</dbReference>
<name>A0A3B1DQX0_9ZZZZ</name>
<feature type="domain" description="Alpha-D-phosphohexomutase alpha/beta/alpha" evidence="8">
    <location>
        <begin position="9"/>
        <end position="134"/>
    </location>
</feature>
<dbReference type="GO" id="GO:0006048">
    <property type="term" value="P:UDP-N-acetylglucosamine biosynthetic process"/>
    <property type="evidence" value="ECO:0007669"/>
    <property type="project" value="TreeGrafter"/>
</dbReference>
<evidence type="ECO:0000259" key="9">
    <source>
        <dbReference type="Pfam" id="PF02879"/>
    </source>
</evidence>
<protein>
    <submittedName>
        <fullName evidence="11">Phosphomannomutase / Phosphoglucosamine mutase</fullName>
        <ecNumber evidence="11">5.4.2.10</ecNumber>
        <ecNumber evidence="11">5.4.2.8</ecNumber>
    </submittedName>
</protein>
<dbReference type="PANTHER" id="PTHR42946:SF1">
    <property type="entry name" value="PHOSPHOGLUCOMUTASE (ALPHA-D-GLUCOSE-1,6-BISPHOSPHATE-DEPENDENT)"/>
    <property type="match status" value="1"/>
</dbReference>
<proteinExistence type="inferred from homology"/>
<keyword evidence="5" id="KW-0460">Magnesium</keyword>
<dbReference type="InterPro" id="IPR005845">
    <property type="entry name" value="A-D-PHexomutase_a/b/a-II"/>
</dbReference>
<evidence type="ECO:0000313" key="11">
    <source>
        <dbReference type="EMBL" id="VAX37430.1"/>
    </source>
</evidence>